<dbReference type="Gene3D" id="2.30.40.10">
    <property type="entry name" value="Urease, subunit C, domain 1"/>
    <property type="match status" value="1"/>
</dbReference>
<dbReference type="CDD" id="cd01299">
    <property type="entry name" value="Met_dep_hydrolase_A"/>
    <property type="match status" value="1"/>
</dbReference>
<dbReference type="InterPro" id="IPR032466">
    <property type="entry name" value="Metal_Hydrolase"/>
</dbReference>
<evidence type="ECO:0000313" key="2">
    <source>
        <dbReference type="EMBL" id="MBC8537950.1"/>
    </source>
</evidence>
<dbReference type="InterPro" id="IPR011059">
    <property type="entry name" value="Metal-dep_hydrolase_composite"/>
</dbReference>
<dbReference type="AlphaFoldDB" id="A0A926HWF3"/>
<feature type="domain" description="Amidohydrolase-related" evidence="1">
    <location>
        <begin position="51"/>
        <end position="385"/>
    </location>
</feature>
<dbReference type="InterPro" id="IPR051781">
    <property type="entry name" value="Metallo-dep_Hydrolase"/>
</dbReference>
<sequence>MKEKCFANGRIIDVEKGCLRPETEIWVEDGRITRLSRGQAPQDAVDLRGSVVLPGLFNVHTHIQFDSTPAGAVIYASQPRFTLSAVKNLRKYLDSGVTYIRDMGGADYVDLELRNMVREGLVPGPEMAASGKNLSATGGQSWQNGVEVDGKAACIRAVREQCKKDADWIKLMASGGSKTPRTSRYAPQFSLEEMQTVVEEANRLERGVAAHAMGGESARFAAMAGVTSIEHGYFLEEETLDLMAEKGIYYVPTLAISYFLRNNRGKPGVTEEMADKAERDLEVQRRSLLAARERGVVLCVGTDACSPYNDHDGTGHELAAMCECGLTAAEALRAATVNSAKLCGVFAERGSIAPGKRADFALFAENPLEDIAAITRCAAVIQNGKFAKNFVSAGENPQKND</sequence>
<keyword evidence="3" id="KW-1185">Reference proteome</keyword>
<dbReference type="PANTHER" id="PTHR43135">
    <property type="entry name" value="ALPHA-D-RIBOSE 1-METHYLPHOSPHONATE 5-TRIPHOSPHATE DIPHOSPHATASE"/>
    <property type="match status" value="1"/>
</dbReference>
<name>A0A926HWF3_9FIRM</name>
<accession>A0A926HWF3</accession>
<evidence type="ECO:0000259" key="1">
    <source>
        <dbReference type="Pfam" id="PF01979"/>
    </source>
</evidence>
<evidence type="ECO:0000313" key="3">
    <source>
        <dbReference type="Proteomes" id="UP000617951"/>
    </source>
</evidence>
<organism evidence="2 3">
    <name type="scientific">Guopingia tenuis</name>
    <dbReference type="NCBI Taxonomy" id="2763656"/>
    <lineage>
        <taxon>Bacteria</taxon>
        <taxon>Bacillati</taxon>
        <taxon>Bacillota</taxon>
        <taxon>Clostridia</taxon>
        <taxon>Christensenellales</taxon>
        <taxon>Christensenellaceae</taxon>
        <taxon>Guopingia</taxon>
    </lineage>
</organism>
<reference evidence="2" key="1">
    <citation type="submission" date="2020-08" db="EMBL/GenBank/DDBJ databases">
        <title>Genome public.</title>
        <authorList>
            <person name="Liu C."/>
            <person name="Sun Q."/>
        </authorList>
    </citation>
    <scope>NUCLEOTIDE SEQUENCE</scope>
    <source>
        <strain evidence="2">NSJ-63</strain>
    </source>
</reference>
<dbReference type="SUPFAM" id="SSF51338">
    <property type="entry name" value="Composite domain of metallo-dependent hydrolases"/>
    <property type="match status" value="1"/>
</dbReference>
<dbReference type="RefSeq" id="WP_249279766.1">
    <property type="nucleotide sequence ID" value="NZ_JACRSS010000001.1"/>
</dbReference>
<dbReference type="Pfam" id="PF01979">
    <property type="entry name" value="Amidohydro_1"/>
    <property type="match status" value="1"/>
</dbReference>
<comment type="caution">
    <text evidence="2">The sequence shown here is derived from an EMBL/GenBank/DDBJ whole genome shotgun (WGS) entry which is preliminary data.</text>
</comment>
<dbReference type="InterPro" id="IPR006680">
    <property type="entry name" value="Amidohydro-rel"/>
</dbReference>
<dbReference type="InterPro" id="IPR057744">
    <property type="entry name" value="OTAase-like"/>
</dbReference>
<dbReference type="Proteomes" id="UP000617951">
    <property type="component" value="Unassembled WGS sequence"/>
</dbReference>
<dbReference type="Gene3D" id="3.20.20.140">
    <property type="entry name" value="Metal-dependent hydrolases"/>
    <property type="match status" value="1"/>
</dbReference>
<proteinExistence type="predicted"/>
<dbReference type="SUPFAM" id="SSF51556">
    <property type="entry name" value="Metallo-dependent hydrolases"/>
    <property type="match status" value="1"/>
</dbReference>
<dbReference type="EMBL" id="JACRSS010000001">
    <property type="protein sequence ID" value="MBC8537950.1"/>
    <property type="molecule type" value="Genomic_DNA"/>
</dbReference>
<protein>
    <submittedName>
        <fullName evidence="2">Amidohydrolase family protein</fullName>
    </submittedName>
</protein>
<gene>
    <name evidence="2" type="ORF">H8693_03240</name>
</gene>
<dbReference type="PANTHER" id="PTHR43135:SF3">
    <property type="entry name" value="ALPHA-D-RIBOSE 1-METHYLPHOSPHONATE 5-TRIPHOSPHATE DIPHOSPHATASE"/>
    <property type="match status" value="1"/>
</dbReference>
<dbReference type="GO" id="GO:0016810">
    <property type="term" value="F:hydrolase activity, acting on carbon-nitrogen (but not peptide) bonds"/>
    <property type="evidence" value="ECO:0007669"/>
    <property type="project" value="InterPro"/>
</dbReference>